<keyword evidence="3" id="KW-1185">Reference proteome</keyword>
<organism evidence="2 3">
    <name type="scientific">Allokutzneria multivorans</name>
    <dbReference type="NCBI Taxonomy" id="1142134"/>
    <lineage>
        <taxon>Bacteria</taxon>
        <taxon>Bacillati</taxon>
        <taxon>Actinomycetota</taxon>
        <taxon>Actinomycetes</taxon>
        <taxon>Pseudonocardiales</taxon>
        <taxon>Pseudonocardiaceae</taxon>
        <taxon>Allokutzneria</taxon>
    </lineage>
</organism>
<name>A0ABP7U4L0_9PSEU</name>
<feature type="signal peptide" evidence="1">
    <location>
        <begin position="1"/>
        <end position="28"/>
    </location>
</feature>
<evidence type="ECO:0000313" key="2">
    <source>
        <dbReference type="EMBL" id="GAA4035912.1"/>
    </source>
</evidence>
<reference evidence="3" key="1">
    <citation type="journal article" date="2019" name="Int. J. Syst. Evol. Microbiol.">
        <title>The Global Catalogue of Microorganisms (GCM) 10K type strain sequencing project: providing services to taxonomists for standard genome sequencing and annotation.</title>
        <authorList>
            <consortium name="The Broad Institute Genomics Platform"/>
            <consortium name="The Broad Institute Genome Sequencing Center for Infectious Disease"/>
            <person name="Wu L."/>
            <person name="Ma J."/>
        </authorList>
    </citation>
    <scope>NUCLEOTIDE SEQUENCE [LARGE SCALE GENOMIC DNA]</scope>
    <source>
        <strain evidence="3">JCM 17342</strain>
    </source>
</reference>
<protein>
    <submittedName>
        <fullName evidence="2">Uncharacterized protein</fullName>
    </submittedName>
</protein>
<proteinExistence type="predicted"/>
<keyword evidence="1" id="KW-0732">Signal</keyword>
<evidence type="ECO:0000313" key="3">
    <source>
        <dbReference type="Proteomes" id="UP001501747"/>
    </source>
</evidence>
<dbReference type="Proteomes" id="UP001501747">
    <property type="component" value="Unassembled WGS sequence"/>
</dbReference>
<sequence>MKQGIRRAVASVLAAVVAVGLVATPASADESKQTLELRNASGKLYATVKVKWTYNYVYTDEGGVPRYDGDYEGTIVNKVPNTHNVTVEFRASKGGNYGFLKPKNGSFSGSYYRLFGAYFEACMRDKSAPHKRICKSTR</sequence>
<gene>
    <name evidence="2" type="ORF">GCM10022247_71940</name>
</gene>
<accession>A0ABP7U4L0</accession>
<dbReference type="RefSeq" id="WP_344885587.1">
    <property type="nucleotide sequence ID" value="NZ_BAABAL010000027.1"/>
</dbReference>
<feature type="chain" id="PRO_5046022638" evidence="1">
    <location>
        <begin position="29"/>
        <end position="138"/>
    </location>
</feature>
<comment type="caution">
    <text evidence="2">The sequence shown here is derived from an EMBL/GenBank/DDBJ whole genome shotgun (WGS) entry which is preliminary data.</text>
</comment>
<evidence type="ECO:0000256" key="1">
    <source>
        <dbReference type="SAM" id="SignalP"/>
    </source>
</evidence>
<dbReference type="EMBL" id="BAABAL010000027">
    <property type="protein sequence ID" value="GAA4035912.1"/>
    <property type="molecule type" value="Genomic_DNA"/>
</dbReference>